<dbReference type="Pfam" id="PF01381">
    <property type="entry name" value="HTH_3"/>
    <property type="match status" value="1"/>
</dbReference>
<evidence type="ECO:0000313" key="3">
    <source>
        <dbReference type="EMBL" id="OGI71921.1"/>
    </source>
</evidence>
<evidence type="ECO:0000259" key="2">
    <source>
        <dbReference type="PROSITE" id="PS50943"/>
    </source>
</evidence>
<evidence type="ECO:0000256" key="1">
    <source>
        <dbReference type="ARBA" id="ARBA00023125"/>
    </source>
</evidence>
<dbReference type="AlphaFoldDB" id="A0A1F6VQF2"/>
<sequence length="68" mass="7930">MTKIYNNVYNLRTKARITQEALCKKIGTSRQTLSKIETGIYNPNLDLAFTIAKYFNKPIEKVFSPKRF</sequence>
<evidence type="ECO:0000313" key="4">
    <source>
        <dbReference type="Proteomes" id="UP000179686"/>
    </source>
</evidence>
<comment type="caution">
    <text evidence="3">The sequence shown here is derived from an EMBL/GenBank/DDBJ whole genome shotgun (WGS) entry which is preliminary data.</text>
</comment>
<dbReference type="Gene3D" id="1.10.260.40">
    <property type="entry name" value="lambda repressor-like DNA-binding domains"/>
    <property type="match status" value="1"/>
</dbReference>
<proteinExistence type="predicted"/>
<gene>
    <name evidence="3" type="ORF">A3J61_00505</name>
</gene>
<dbReference type="CDD" id="cd00093">
    <property type="entry name" value="HTH_XRE"/>
    <property type="match status" value="1"/>
</dbReference>
<dbReference type="SMART" id="SM00530">
    <property type="entry name" value="HTH_XRE"/>
    <property type="match status" value="1"/>
</dbReference>
<dbReference type="InterPro" id="IPR010982">
    <property type="entry name" value="Lambda_DNA-bd_dom_sf"/>
</dbReference>
<dbReference type="InterPro" id="IPR001387">
    <property type="entry name" value="Cro/C1-type_HTH"/>
</dbReference>
<keyword evidence="1" id="KW-0238">DNA-binding</keyword>
<dbReference type="Proteomes" id="UP000179686">
    <property type="component" value="Unassembled WGS sequence"/>
</dbReference>
<dbReference type="PANTHER" id="PTHR46558">
    <property type="entry name" value="TRACRIPTIONAL REGULATORY PROTEIN-RELATED-RELATED"/>
    <property type="match status" value="1"/>
</dbReference>
<name>A0A1F6VQF2_9BACT</name>
<dbReference type="SUPFAM" id="SSF47413">
    <property type="entry name" value="lambda repressor-like DNA-binding domains"/>
    <property type="match status" value="1"/>
</dbReference>
<organism evidence="3 4">
    <name type="scientific">Candidatus Nomurabacteria bacterium RIFCSPHIGHO2_02_FULL_38_15</name>
    <dbReference type="NCBI Taxonomy" id="1801752"/>
    <lineage>
        <taxon>Bacteria</taxon>
        <taxon>Candidatus Nomuraibacteriota</taxon>
    </lineage>
</organism>
<dbReference type="PROSITE" id="PS50943">
    <property type="entry name" value="HTH_CROC1"/>
    <property type="match status" value="1"/>
</dbReference>
<dbReference type="PANTHER" id="PTHR46558:SF4">
    <property type="entry name" value="DNA-BIDING PHAGE PROTEIN"/>
    <property type="match status" value="1"/>
</dbReference>
<feature type="domain" description="HTH cro/C1-type" evidence="2">
    <location>
        <begin position="8"/>
        <end position="62"/>
    </location>
</feature>
<reference evidence="3 4" key="1">
    <citation type="journal article" date="2016" name="Nat. Commun.">
        <title>Thousands of microbial genomes shed light on interconnected biogeochemical processes in an aquifer system.</title>
        <authorList>
            <person name="Anantharaman K."/>
            <person name="Brown C.T."/>
            <person name="Hug L.A."/>
            <person name="Sharon I."/>
            <person name="Castelle C.J."/>
            <person name="Probst A.J."/>
            <person name="Thomas B.C."/>
            <person name="Singh A."/>
            <person name="Wilkins M.J."/>
            <person name="Karaoz U."/>
            <person name="Brodie E.L."/>
            <person name="Williams K.H."/>
            <person name="Hubbard S.S."/>
            <person name="Banfield J.F."/>
        </authorList>
    </citation>
    <scope>NUCLEOTIDE SEQUENCE [LARGE SCALE GENOMIC DNA]</scope>
</reference>
<protein>
    <recommendedName>
        <fullName evidence="2">HTH cro/C1-type domain-containing protein</fullName>
    </recommendedName>
</protein>
<dbReference type="EMBL" id="MFUC01000016">
    <property type="protein sequence ID" value="OGI71921.1"/>
    <property type="molecule type" value="Genomic_DNA"/>
</dbReference>
<accession>A0A1F6VQF2</accession>
<dbReference type="GO" id="GO:0003677">
    <property type="term" value="F:DNA binding"/>
    <property type="evidence" value="ECO:0007669"/>
    <property type="project" value="UniProtKB-KW"/>
</dbReference>